<feature type="domain" description="EF-hand" evidence="3">
    <location>
        <begin position="76"/>
        <end position="111"/>
    </location>
</feature>
<dbReference type="InterPro" id="IPR018247">
    <property type="entry name" value="EF_Hand_1_Ca_BS"/>
</dbReference>
<protein>
    <recommendedName>
        <fullName evidence="3">EF-hand domain-containing protein</fullName>
    </recommendedName>
</protein>
<dbReference type="STRING" id="7868.ENSCMIP00000031939"/>
<keyword evidence="5" id="KW-1185">Reference proteome</keyword>
<keyword evidence="1" id="KW-0106">Calcium</keyword>
<reference evidence="5" key="3">
    <citation type="journal article" date="2014" name="Nature">
        <title>Elephant shark genome provides unique insights into gnathostome evolution.</title>
        <authorList>
            <consortium name="International Elephant Shark Genome Sequencing Consortium"/>
            <person name="Venkatesh B."/>
            <person name="Lee A.P."/>
            <person name="Ravi V."/>
            <person name="Maurya A.K."/>
            <person name="Lian M.M."/>
            <person name="Swann J.B."/>
            <person name="Ohta Y."/>
            <person name="Flajnik M.F."/>
            <person name="Sutoh Y."/>
            <person name="Kasahara M."/>
            <person name="Hoon S."/>
            <person name="Gangu V."/>
            <person name="Roy S.W."/>
            <person name="Irimia M."/>
            <person name="Korzh V."/>
            <person name="Kondrychyn I."/>
            <person name="Lim Z.W."/>
            <person name="Tay B.H."/>
            <person name="Tohari S."/>
            <person name="Kong K.W."/>
            <person name="Ho S."/>
            <person name="Lorente-Galdos B."/>
            <person name="Quilez J."/>
            <person name="Marques-Bonet T."/>
            <person name="Raney B.J."/>
            <person name="Ingham P.W."/>
            <person name="Tay A."/>
            <person name="Hillier L.W."/>
            <person name="Minx P."/>
            <person name="Boehm T."/>
            <person name="Wilson R.K."/>
            <person name="Brenner S."/>
            <person name="Warren W.C."/>
        </authorList>
    </citation>
    <scope>NUCLEOTIDE SEQUENCE [LARGE SCALE GENOMIC DNA]</scope>
</reference>
<dbReference type="PANTHER" id="PTHR20875:SF2">
    <property type="entry name" value="EF-HAND CALCIUM-BINDING DOMAIN-CONTAINING PROTEIN 6"/>
    <property type="match status" value="1"/>
</dbReference>
<dbReference type="GO" id="GO:0005509">
    <property type="term" value="F:calcium ion binding"/>
    <property type="evidence" value="ECO:0007669"/>
    <property type="project" value="InterPro"/>
</dbReference>
<dbReference type="PROSITE" id="PS00018">
    <property type="entry name" value="EF_HAND_1"/>
    <property type="match status" value="1"/>
</dbReference>
<dbReference type="GO" id="GO:0005654">
    <property type="term" value="C:nucleoplasm"/>
    <property type="evidence" value="ECO:0007669"/>
    <property type="project" value="TreeGrafter"/>
</dbReference>
<dbReference type="Pfam" id="PF13499">
    <property type="entry name" value="EF-hand_7"/>
    <property type="match status" value="1"/>
</dbReference>
<dbReference type="OMA" id="FWKEFTD"/>
<evidence type="ECO:0000313" key="4">
    <source>
        <dbReference type="Ensembl" id="ENSCMIP00000031939.1"/>
    </source>
</evidence>
<proteinExistence type="predicted"/>
<dbReference type="Ensembl" id="ENSCMIT00000032426.1">
    <property type="protein sequence ID" value="ENSCMIP00000031939.1"/>
    <property type="gene ID" value="ENSCMIG00000013666.1"/>
</dbReference>
<organism evidence="4 5">
    <name type="scientific">Callorhinchus milii</name>
    <name type="common">Ghost shark</name>
    <dbReference type="NCBI Taxonomy" id="7868"/>
    <lineage>
        <taxon>Eukaryota</taxon>
        <taxon>Metazoa</taxon>
        <taxon>Chordata</taxon>
        <taxon>Craniata</taxon>
        <taxon>Vertebrata</taxon>
        <taxon>Chondrichthyes</taxon>
        <taxon>Holocephali</taxon>
        <taxon>Chimaeriformes</taxon>
        <taxon>Callorhinchidae</taxon>
        <taxon>Callorhinchus</taxon>
    </lineage>
</organism>
<dbReference type="SMART" id="SM00054">
    <property type="entry name" value="EFh"/>
    <property type="match status" value="5"/>
</dbReference>
<dbReference type="Gene3D" id="1.10.238.10">
    <property type="entry name" value="EF-hand"/>
    <property type="match status" value="6"/>
</dbReference>
<reference evidence="4" key="5">
    <citation type="submission" date="2025-09" db="UniProtKB">
        <authorList>
            <consortium name="Ensembl"/>
        </authorList>
    </citation>
    <scope>IDENTIFICATION</scope>
</reference>
<reference evidence="5" key="1">
    <citation type="journal article" date="2006" name="Science">
        <title>Ancient noncoding elements conserved in the human genome.</title>
        <authorList>
            <person name="Venkatesh B."/>
            <person name="Kirkness E.F."/>
            <person name="Loh Y.H."/>
            <person name="Halpern A.L."/>
            <person name="Lee A.P."/>
            <person name="Johnson J."/>
            <person name="Dandona N."/>
            <person name="Viswanathan L.D."/>
            <person name="Tay A."/>
            <person name="Venter J.C."/>
            <person name="Strausberg R.L."/>
            <person name="Brenner S."/>
        </authorList>
    </citation>
    <scope>NUCLEOTIDE SEQUENCE [LARGE SCALE GENOMIC DNA]</scope>
</reference>
<dbReference type="PROSITE" id="PS50222">
    <property type="entry name" value="EF_HAND_2"/>
    <property type="match status" value="3"/>
</dbReference>
<reference evidence="5" key="2">
    <citation type="journal article" date="2007" name="PLoS Biol.">
        <title>Survey sequencing and comparative analysis of the elephant shark (Callorhinchus milii) genome.</title>
        <authorList>
            <person name="Venkatesh B."/>
            <person name="Kirkness E.F."/>
            <person name="Loh Y.H."/>
            <person name="Halpern A.L."/>
            <person name="Lee A.P."/>
            <person name="Johnson J."/>
            <person name="Dandona N."/>
            <person name="Viswanathan L.D."/>
            <person name="Tay A."/>
            <person name="Venter J.C."/>
            <person name="Strausberg R.L."/>
            <person name="Brenner S."/>
        </authorList>
    </citation>
    <scope>NUCLEOTIDE SEQUENCE [LARGE SCALE GENOMIC DNA]</scope>
</reference>
<reference evidence="4" key="4">
    <citation type="submission" date="2025-08" db="UniProtKB">
        <authorList>
            <consortium name="Ensembl"/>
        </authorList>
    </citation>
    <scope>IDENTIFICATION</scope>
</reference>
<dbReference type="InterPro" id="IPR052603">
    <property type="entry name" value="EFCB6"/>
</dbReference>
<evidence type="ECO:0000259" key="3">
    <source>
        <dbReference type="PROSITE" id="PS50222"/>
    </source>
</evidence>
<feature type="domain" description="EF-hand" evidence="3">
    <location>
        <begin position="673"/>
        <end position="708"/>
    </location>
</feature>
<dbReference type="GeneTree" id="ENSGT00960000189257"/>
<evidence type="ECO:0000256" key="2">
    <source>
        <dbReference type="SAM" id="MobiDB-lite"/>
    </source>
</evidence>
<dbReference type="InParanoid" id="A0A4W3ING3"/>
<dbReference type="SUPFAM" id="SSF47473">
    <property type="entry name" value="EF-hand"/>
    <property type="match status" value="4"/>
</dbReference>
<dbReference type="PANTHER" id="PTHR20875">
    <property type="entry name" value="EF-HAND CALCIUM-BINDING DOMAIN-CONTAINING PROTEIN 6-RELATED"/>
    <property type="match status" value="1"/>
</dbReference>
<accession>A0A4W3ING3</accession>
<feature type="domain" description="EF-hand" evidence="3">
    <location>
        <begin position="307"/>
        <end position="342"/>
    </location>
</feature>
<sequence>MCAAMAANSEPQPGLCLMGHGMPMSLRPQSAFARTPSRKSSREMLRPTSSLGMTYAHDFKQSFTKFEQDLGQKVRERNSELRRIFCAYDLNKKLAVTKSDFRRVIEDFLLPLNWRQFNTLLAKLPINRDGTVPYIKFLDQLSSCDSNPPHDGKDSTPNPHLTLTQFESRLKEKMATNLKNIIRTFRLFDYNRDQSIKRYSVRKVLESFCFTMTDAQFNWICPRSTSHSGGKQTVNYQEFLEKMGFAFDPPCKPPLEGVGEVLNWEIPLQEQKQQLDTCEAFIQEEKANMKGLTINELETQFRKKMRSDCKYLSQAFLSFDSTRTGFIPLEDFKSILSSFVFPMNHQIFHTLMTKFDVKTTGKIEWQQFLAKFEDPANTYKTSLATSPARRNTPVGGSGGNLVNASSVLQELRKNFREQQPGLRRVLEVSESVEEMLRDKITGNWKAVHQALRDVDSKATGLMSFENLRGVLHTHCLPISDQHLQKLCQQFQISETQIPYKVFLDKLGVKVSVSEPSPPSPEAEHGPSRGASRQAPGPPQLANKEFRPSKTMSVNEAITELWSRITNNDVIIRKSFLSNQKQCNSKINRERFRKLLKGCGIIMTDEQFTILADRLGFKNGDMNFCEFSGLFEDRRANNPGAVLKRMGQTDQNTCNLRYMSAEECIQHVMNELRKNYLDLPSVFYKFDSDHDGLITMQDLRAFLDSYMLLLTNKEYRRFLEMIGLAPDALLTYTDFLTVFDVKAKPRKGNASVSLMQDVQSTFLACEQAHNYLASKAQTRMHDLIKNFKVYDCEGNLIVRKKDLRDVLYRFFLPISPKQFEKLWSWYDPFGKGFLSHSDFVKKLDVEFASQPPEFNDQTNLVQNVEKPQKVQSSGLDVGKLERQLK</sequence>
<dbReference type="FunFam" id="1.10.238.10:FF:000121">
    <property type="entry name" value="EF-hand calcium-binding domain-containing protein 6"/>
    <property type="match status" value="2"/>
</dbReference>
<feature type="region of interest" description="Disordered" evidence="2">
    <location>
        <begin position="512"/>
        <end position="549"/>
    </location>
</feature>
<dbReference type="InterPro" id="IPR011992">
    <property type="entry name" value="EF-hand-dom_pair"/>
</dbReference>
<dbReference type="AlphaFoldDB" id="A0A4W3ING3"/>
<dbReference type="Proteomes" id="UP000314986">
    <property type="component" value="Unassembled WGS sequence"/>
</dbReference>
<evidence type="ECO:0000256" key="1">
    <source>
        <dbReference type="ARBA" id="ARBA00022837"/>
    </source>
</evidence>
<dbReference type="InterPro" id="IPR002048">
    <property type="entry name" value="EF_hand_dom"/>
</dbReference>
<name>A0A4W3ING3_CALMI</name>
<evidence type="ECO:0000313" key="5">
    <source>
        <dbReference type="Proteomes" id="UP000314986"/>
    </source>
</evidence>